<dbReference type="Proteomes" id="UP000824681">
    <property type="component" value="Chromosome"/>
</dbReference>
<keyword evidence="2" id="KW-1185">Reference proteome</keyword>
<organism evidence="1 2">
    <name type="scientific">Nonomuraea coxensis DSM 45129</name>
    <dbReference type="NCBI Taxonomy" id="1122611"/>
    <lineage>
        <taxon>Bacteria</taxon>
        <taxon>Bacillati</taxon>
        <taxon>Actinomycetota</taxon>
        <taxon>Actinomycetes</taxon>
        <taxon>Streptosporangiales</taxon>
        <taxon>Streptosporangiaceae</taxon>
        <taxon>Nonomuraea</taxon>
    </lineage>
</organism>
<name>A0ABX8UBK9_9ACTN</name>
<dbReference type="EMBL" id="CP068985">
    <property type="protein sequence ID" value="QYC44940.1"/>
    <property type="molecule type" value="Genomic_DNA"/>
</dbReference>
<evidence type="ECO:0000313" key="2">
    <source>
        <dbReference type="Proteomes" id="UP000824681"/>
    </source>
</evidence>
<evidence type="ECO:0000313" key="1">
    <source>
        <dbReference type="EMBL" id="QYC44940.1"/>
    </source>
</evidence>
<sequence length="228" mass="25765">MDPDVRQAEKDAADARALLDDLKRRVVEGDTSITPRDLAEHNELVDFAELLVEQTKTRVAETRKADRQRRYTAFANELAHFTSNSAALLDAYRAAEHALAHLYETTRQRHERLLDISNRGQTLQIEAQQHGEEGDLKAAGVWSADPMNGITYRRRCEDGSLDFRRRADIQPHEAVELAIRNAIVKNALQHRPRYLAWPKPSEVAGQKMAREFPDIAGPSMPGHGTWPA</sequence>
<gene>
    <name evidence="1" type="ORF">Nocox_36930</name>
</gene>
<accession>A0ABX8UBK9</accession>
<proteinExistence type="predicted"/>
<reference evidence="1 2" key="1">
    <citation type="journal article" date="2021" name="ACS Chem. Biol.">
        <title>Genomic-Led Discovery of a Novel Glycopeptide Antibiotic by Nonomuraea coxensis DSM 45129.</title>
        <authorList>
            <person name="Yushchuk O."/>
            <person name="Vior N.M."/>
            <person name="Andreo-Vidal A."/>
            <person name="Berini F."/>
            <person name="Ruckert C."/>
            <person name="Busche T."/>
            <person name="Binda E."/>
            <person name="Kalinowski J."/>
            <person name="Truman A.W."/>
            <person name="Marinelli F."/>
        </authorList>
    </citation>
    <scope>NUCLEOTIDE SEQUENCE [LARGE SCALE GENOMIC DNA]</scope>
    <source>
        <strain evidence="1 2">DSM 45129</strain>
    </source>
</reference>
<protein>
    <submittedName>
        <fullName evidence="1">Uncharacterized protein</fullName>
    </submittedName>
</protein>